<accession>A0A6M3LTM9</accession>
<protein>
    <submittedName>
        <fullName evidence="1">Putative terminase</fullName>
    </submittedName>
</protein>
<dbReference type="Pfam" id="PF03592">
    <property type="entry name" value="Terminase_2"/>
    <property type="match status" value="1"/>
</dbReference>
<dbReference type="Gene3D" id="1.10.10.1400">
    <property type="entry name" value="Terminase, small subunit, N-terminal DNA-binding domain, HTH motif"/>
    <property type="match status" value="1"/>
</dbReference>
<dbReference type="GO" id="GO:0051276">
    <property type="term" value="P:chromosome organization"/>
    <property type="evidence" value="ECO:0007669"/>
    <property type="project" value="InterPro"/>
</dbReference>
<dbReference type="InterPro" id="IPR005335">
    <property type="entry name" value="Terminase_ssu"/>
</dbReference>
<dbReference type="InterPro" id="IPR038713">
    <property type="entry name" value="Terminase_Gp1_N_sf"/>
</dbReference>
<dbReference type="EMBL" id="MT143442">
    <property type="protein sequence ID" value="QJA96874.1"/>
    <property type="molecule type" value="Genomic_DNA"/>
</dbReference>
<evidence type="ECO:0000313" key="1">
    <source>
        <dbReference type="EMBL" id="QJA96874.1"/>
    </source>
</evidence>
<sequence>MANKLNARQKLFCINMASGMSQADAYTNAGYHSEIPGPQATELLHTNTSIQAYLNRLIESKRQLTIQKSAEIVSKALSKEEKRGILADIARAQLTDMIDDAGNIRLDKKSPAARALKEWYKKHRLDKYGNPIVTSSVKLIDPITAIMEDNKMSGDYAPSKHMLASYNVNVKIEPKKRHGVEDTDATE</sequence>
<gene>
    <name evidence="1" type="ORF">MM415B07175_0003</name>
</gene>
<dbReference type="AlphaFoldDB" id="A0A6M3LTM9"/>
<proteinExistence type="predicted"/>
<organism evidence="1">
    <name type="scientific">viral metagenome</name>
    <dbReference type="NCBI Taxonomy" id="1070528"/>
    <lineage>
        <taxon>unclassified sequences</taxon>
        <taxon>metagenomes</taxon>
        <taxon>organismal metagenomes</taxon>
    </lineage>
</organism>
<name>A0A6M3LTM9_9ZZZZ</name>
<reference evidence="1" key="1">
    <citation type="submission" date="2020-03" db="EMBL/GenBank/DDBJ databases">
        <title>The deep terrestrial virosphere.</title>
        <authorList>
            <person name="Holmfeldt K."/>
            <person name="Nilsson E."/>
            <person name="Simone D."/>
            <person name="Lopez-Fernandez M."/>
            <person name="Wu X."/>
            <person name="de Brujin I."/>
            <person name="Lundin D."/>
            <person name="Andersson A."/>
            <person name="Bertilsson S."/>
            <person name="Dopson M."/>
        </authorList>
    </citation>
    <scope>NUCLEOTIDE SEQUENCE</scope>
    <source>
        <strain evidence="1">MM415B07175</strain>
    </source>
</reference>